<dbReference type="GO" id="GO:0005886">
    <property type="term" value="C:plasma membrane"/>
    <property type="evidence" value="ECO:0007669"/>
    <property type="project" value="UniProtKB-SubCell"/>
</dbReference>
<evidence type="ECO:0000256" key="9">
    <source>
        <dbReference type="ARBA" id="ARBA00023264"/>
    </source>
</evidence>
<evidence type="ECO:0000256" key="10">
    <source>
        <dbReference type="HAMAP-Rule" id="MF_01043"/>
    </source>
</evidence>
<feature type="transmembrane region" description="Helical" evidence="10">
    <location>
        <begin position="6"/>
        <end position="28"/>
    </location>
</feature>
<dbReference type="OrthoDB" id="9777124at2"/>
<comment type="catalytic activity">
    <reaction evidence="10">
        <text>an acyl phosphate + sn-glycerol 3-phosphate = a 1-acyl-sn-glycero-3-phosphate + phosphate</text>
        <dbReference type="Rhea" id="RHEA:34075"/>
        <dbReference type="ChEBI" id="CHEBI:43474"/>
        <dbReference type="ChEBI" id="CHEBI:57597"/>
        <dbReference type="ChEBI" id="CHEBI:57970"/>
        <dbReference type="ChEBI" id="CHEBI:59918"/>
        <dbReference type="EC" id="2.3.1.275"/>
    </reaction>
</comment>
<dbReference type="EC" id="2.3.1.275" evidence="10"/>
<dbReference type="UniPathway" id="UPA00085"/>
<dbReference type="PATRIC" id="fig|931276.5.peg.3551"/>
<name>M1MRC3_9CLOT</name>
<dbReference type="eggNOG" id="COG0344">
    <property type="taxonomic scope" value="Bacteria"/>
</dbReference>
<keyword evidence="7 10" id="KW-0472">Membrane</keyword>
<comment type="subcellular location">
    <subcellularLocation>
        <location evidence="10">Cell membrane</location>
        <topology evidence="10">Multi-pass membrane protein</topology>
    </subcellularLocation>
</comment>
<dbReference type="STRING" id="36745.CLSAP_32960"/>
<comment type="similarity">
    <text evidence="10">Belongs to the PlsY family.</text>
</comment>
<dbReference type="AlphaFoldDB" id="M1MRC3"/>
<dbReference type="InterPro" id="IPR003811">
    <property type="entry name" value="G3P_acylTferase_PlsY"/>
</dbReference>
<accession>M1MRC3</accession>
<dbReference type="HAMAP" id="MF_01043">
    <property type="entry name" value="PlsY"/>
    <property type="match status" value="1"/>
</dbReference>
<evidence type="ECO:0000313" key="11">
    <source>
        <dbReference type="EMBL" id="AGF57286.1"/>
    </source>
</evidence>
<dbReference type="Pfam" id="PF02660">
    <property type="entry name" value="G3P_acyltransf"/>
    <property type="match status" value="1"/>
</dbReference>
<organism evidence="11 12">
    <name type="scientific">Clostridium saccharoperbutylacetonicum N1-4(HMT)</name>
    <dbReference type="NCBI Taxonomy" id="931276"/>
    <lineage>
        <taxon>Bacteria</taxon>
        <taxon>Bacillati</taxon>
        <taxon>Bacillota</taxon>
        <taxon>Clostridia</taxon>
        <taxon>Eubacteriales</taxon>
        <taxon>Clostridiaceae</taxon>
        <taxon>Clostridium</taxon>
    </lineage>
</organism>
<proteinExistence type="inferred from homology"/>
<dbReference type="EMBL" id="CP004121">
    <property type="protein sequence ID" value="AGF57286.1"/>
    <property type="molecule type" value="Genomic_DNA"/>
</dbReference>
<dbReference type="KEGG" id="csr:Cspa_c35250"/>
<keyword evidence="6 10" id="KW-0443">Lipid metabolism</keyword>
<dbReference type="SMART" id="SM01207">
    <property type="entry name" value="G3P_acyltransf"/>
    <property type="match status" value="1"/>
</dbReference>
<keyword evidence="8 10" id="KW-0594">Phospholipid biosynthesis</keyword>
<evidence type="ECO:0000256" key="3">
    <source>
        <dbReference type="ARBA" id="ARBA00022679"/>
    </source>
</evidence>
<reference evidence="11 12" key="1">
    <citation type="submission" date="2013-02" db="EMBL/GenBank/DDBJ databases">
        <title>Genome sequence of Clostridium saccharoperbutylacetonicum N1-4(HMT).</title>
        <authorList>
            <person name="Poehlein A."/>
            <person name="Daniel R."/>
        </authorList>
    </citation>
    <scope>NUCLEOTIDE SEQUENCE [LARGE SCALE GENOMIC DNA]</scope>
    <source>
        <strain evidence="12">N1-4(HMT)</strain>
    </source>
</reference>
<feature type="transmembrane region" description="Helical" evidence="10">
    <location>
        <begin position="58"/>
        <end position="80"/>
    </location>
</feature>
<keyword evidence="12" id="KW-1185">Reference proteome</keyword>
<evidence type="ECO:0000256" key="2">
    <source>
        <dbReference type="ARBA" id="ARBA00022516"/>
    </source>
</evidence>
<feature type="transmembrane region" description="Helical" evidence="10">
    <location>
        <begin position="92"/>
        <end position="111"/>
    </location>
</feature>
<protein>
    <recommendedName>
        <fullName evidence="10">Glycerol-3-phosphate acyltransferase</fullName>
    </recommendedName>
    <alternativeName>
        <fullName evidence="10">Acyl-PO4 G3P acyltransferase</fullName>
    </alternativeName>
    <alternativeName>
        <fullName evidence="10">Acyl-phosphate--glycerol-3-phosphate acyltransferase</fullName>
    </alternativeName>
    <alternativeName>
        <fullName evidence="10">G3P acyltransferase</fullName>
        <shortName evidence="10">GPAT</shortName>
        <ecNumber evidence="10">2.3.1.275</ecNumber>
    </alternativeName>
    <alternativeName>
        <fullName evidence="10">Lysophosphatidic acid synthase</fullName>
        <shortName evidence="10">LPA synthase</shortName>
    </alternativeName>
</protein>
<evidence type="ECO:0000256" key="4">
    <source>
        <dbReference type="ARBA" id="ARBA00022692"/>
    </source>
</evidence>
<keyword evidence="3 10" id="KW-0808">Transferase</keyword>
<keyword evidence="9 10" id="KW-1208">Phospholipid metabolism</keyword>
<evidence type="ECO:0000256" key="7">
    <source>
        <dbReference type="ARBA" id="ARBA00023136"/>
    </source>
</evidence>
<keyword evidence="5 10" id="KW-1133">Transmembrane helix</keyword>
<dbReference type="PANTHER" id="PTHR30309">
    <property type="entry name" value="INNER MEMBRANE PROTEIN YGIH"/>
    <property type="match status" value="1"/>
</dbReference>
<comment type="pathway">
    <text evidence="10">Lipid metabolism; phospholipid metabolism.</text>
</comment>
<evidence type="ECO:0000256" key="5">
    <source>
        <dbReference type="ARBA" id="ARBA00022989"/>
    </source>
</evidence>
<sequence>MFMNYWWQLSLLVVFSYFIGNFCTAIAISNKFIHKDIRELGSKNPGTTNMTRVFGIKYGVMTLFLDFLKGFICSFVGKMIFTSIGGAEVGMFAAYLAGFAVILGHIYPILLRFKGGKGFATGIGVFMVVNPGFTLISLIVGVILLLIVDRMSVFALTFFAAEAIYHLIVYAKDYWWISLFACLYFVLATIAHRSNITRLVHGEEKPLGLIGILKNEKKN</sequence>
<evidence type="ECO:0000256" key="6">
    <source>
        <dbReference type="ARBA" id="ARBA00023098"/>
    </source>
</evidence>
<evidence type="ECO:0000313" key="12">
    <source>
        <dbReference type="Proteomes" id="UP000011728"/>
    </source>
</evidence>
<comment type="subunit">
    <text evidence="10">Probably interacts with PlsX.</text>
</comment>
<keyword evidence="1 10" id="KW-1003">Cell membrane</keyword>
<feature type="transmembrane region" description="Helical" evidence="10">
    <location>
        <begin position="123"/>
        <end position="148"/>
    </location>
</feature>
<keyword evidence="11" id="KW-0012">Acyltransferase</keyword>
<evidence type="ECO:0000256" key="1">
    <source>
        <dbReference type="ARBA" id="ARBA00022475"/>
    </source>
</evidence>
<evidence type="ECO:0000256" key="8">
    <source>
        <dbReference type="ARBA" id="ARBA00023209"/>
    </source>
</evidence>
<gene>
    <name evidence="10 11" type="primary">plsY</name>
    <name evidence="11" type="ORF">Cspa_c35250</name>
</gene>
<feature type="transmembrane region" description="Helical" evidence="10">
    <location>
        <begin position="174"/>
        <end position="191"/>
    </location>
</feature>
<dbReference type="HOGENOM" id="CLU_081254_0_0_9"/>
<dbReference type="GO" id="GO:0043772">
    <property type="term" value="F:acyl-phosphate glycerol-3-phosphate acyltransferase activity"/>
    <property type="evidence" value="ECO:0007669"/>
    <property type="project" value="UniProtKB-UniRule"/>
</dbReference>
<comment type="function">
    <text evidence="10">Catalyzes the transfer of an acyl group from acyl-phosphate (acyl-PO(4)) to glycerol-3-phosphate (G3P) to form lysophosphatidic acid (LPA). This enzyme utilizes acyl-phosphate as fatty acyl donor, but not acyl-CoA or acyl-ACP.</text>
</comment>
<keyword evidence="4 10" id="KW-0812">Transmembrane</keyword>
<dbReference type="PANTHER" id="PTHR30309:SF0">
    <property type="entry name" value="GLYCEROL-3-PHOSPHATE ACYLTRANSFERASE-RELATED"/>
    <property type="match status" value="1"/>
</dbReference>
<keyword evidence="2 10" id="KW-0444">Lipid biosynthesis</keyword>
<dbReference type="GO" id="GO:0008654">
    <property type="term" value="P:phospholipid biosynthetic process"/>
    <property type="evidence" value="ECO:0007669"/>
    <property type="project" value="UniProtKB-UniRule"/>
</dbReference>
<dbReference type="Proteomes" id="UP000011728">
    <property type="component" value="Chromosome"/>
</dbReference>